<name>A0A378IKR6_9GAMM</name>
<dbReference type="EMBL" id="UGNX01000001">
    <property type="protein sequence ID" value="STX35520.1"/>
    <property type="molecule type" value="Genomic_DNA"/>
</dbReference>
<sequence>MLLTKIFIIRLQAMAIYFLFGKTGSGKSYIGRLLEQLNIIHIDGDKHITPRMLDCLIEDEQMTPEMIDEFVNVLIDVIKTQKEKTPTQSFVISQAMYLDKNRLKLLNAISELKFVMIDVAPKLRKSFITSRFQNKESTVSPQYAKEMDKFFEKPSHEIILFENNQQADEILIEQIHEKMPALFNIVTKKEELSSYMQLQFT</sequence>
<organism evidence="2 4">
    <name type="scientific">Legionella cincinnatiensis</name>
    <dbReference type="NCBI Taxonomy" id="28085"/>
    <lineage>
        <taxon>Bacteria</taxon>
        <taxon>Pseudomonadati</taxon>
        <taxon>Pseudomonadota</taxon>
        <taxon>Gammaproteobacteria</taxon>
        <taxon>Legionellales</taxon>
        <taxon>Legionellaceae</taxon>
        <taxon>Legionella</taxon>
    </lineage>
</organism>
<evidence type="ECO:0000313" key="1">
    <source>
        <dbReference type="EMBL" id="KTC83434.1"/>
    </source>
</evidence>
<evidence type="ECO:0000313" key="4">
    <source>
        <dbReference type="Proteomes" id="UP000255316"/>
    </source>
</evidence>
<dbReference type="EMBL" id="LNXX01000042">
    <property type="protein sequence ID" value="KTC83434.1"/>
    <property type="molecule type" value="Genomic_DNA"/>
</dbReference>
<keyword evidence="3" id="KW-1185">Reference proteome</keyword>
<dbReference type="Proteomes" id="UP000255316">
    <property type="component" value="Unassembled WGS sequence"/>
</dbReference>
<dbReference type="STRING" id="28085.Lcin_2121"/>
<evidence type="ECO:0000313" key="3">
    <source>
        <dbReference type="Proteomes" id="UP000054854"/>
    </source>
</evidence>
<protein>
    <submittedName>
        <fullName evidence="2">Uncharacterized protein</fullName>
    </submittedName>
</protein>
<accession>A0A378IKR6</accession>
<proteinExistence type="predicted"/>
<dbReference type="SUPFAM" id="SSF52540">
    <property type="entry name" value="P-loop containing nucleoside triphosphate hydrolases"/>
    <property type="match status" value="1"/>
</dbReference>
<dbReference type="InterPro" id="IPR027417">
    <property type="entry name" value="P-loop_NTPase"/>
</dbReference>
<reference evidence="2 4" key="2">
    <citation type="submission" date="2018-06" db="EMBL/GenBank/DDBJ databases">
        <authorList>
            <consortium name="Pathogen Informatics"/>
            <person name="Doyle S."/>
        </authorList>
    </citation>
    <scope>NUCLEOTIDE SEQUENCE [LARGE SCALE GENOMIC DNA]</scope>
    <source>
        <strain evidence="2 4">NCTC12438</strain>
    </source>
</reference>
<evidence type="ECO:0000313" key="2">
    <source>
        <dbReference type="EMBL" id="STX35520.1"/>
    </source>
</evidence>
<dbReference type="Proteomes" id="UP000054854">
    <property type="component" value="Unassembled WGS sequence"/>
</dbReference>
<reference evidence="1 3" key="1">
    <citation type="submission" date="2015-11" db="EMBL/GenBank/DDBJ databases">
        <title>Genomic analysis of 38 Legionella species identifies large and diverse effector repertoires.</title>
        <authorList>
            <person name="Burstein D."/>
            <person name="Amaro F."/>
            <person name="Zusman T."/>
            <person name="Lifshitz Z."/>
            <person name="Cohen O."/>
            <person name="Gilbert J.A."/>
            <person name="Pupko T."/>
            <person name="Shuman H.A."/>
            <person name="Segal G."/>
        </authorList>
    </citation>
    <scope>NUCLEOTIDE SEQUENCE [LARGE SCALE GENOMIC DNA]</scope>
    <source>
        <strain evidence="1 3">CDC#72-OH-14</strain>
    </source>
</reference>
<dbReference type="AlphaFoldDB" id="A0A378IKR6"/>
<gene>
    <name evidence="1" type="ORF">Lcin_2121</name>
    <name evidence="2" type="ORF">NCTC12438_02136</name>
</gene>
<dbReference type="Gene3D" id="3.40.50.300">
    <property type="entry name" value="P-loop containing nucleotide triphosphate hydrolases"/>
    <property type="match status" value="1"/>
</dbReference>